<dbReference type="AlphaFoldDB" id="A0AAD5VTX7"/>
<proteinExistence type="predicted"/>
<gene>
    <name evidence="1" type="ORF">NP233_g7844</name>
</gene>
<reference evidence="1" key="1">
    <citation type="submission" date="2022-07" db="EMBL/GenBank/DDBJ databases">
        <title>Genome Sequence of Leucocoprinus birnbaumii.</title>
        <authorList>
            <person name="Buettner E."/>
        </authorList>
    </citation>
    <scope>NUCLEOTIDE SEQUENCE</scope>
    <source>
        <strain evidence="1">VT141</strain>
    </source>
</reference>
<name>A0AAD5VTX7_9AGAR</name>
<keyword evidence="2" id="KW-1185">Reference proteome</keyword>
<protein>
    <submittedName>
        <fullName evidence="1">Uncharacterized protein</fullName>
    </submittedName>
</protein>
<dbReference type="Proteomes" id="UP001213000">
    <property type="component" value="Unassembled WGS sequence"/>
</dbReference>
<accession>A0AAD5VTX7</accession>
<evidence type="ECO:0000313" key="2">
    <source>
        <dbReference type="Proteomes" id="UP001213000"/>
    </source>
</evidence>
<organism evidence="1 2">
    <name type="scientific">Leucocoprinus birnbaumii</name>
    <dbReference type="NCBI Taxonomy" id="56174"/>
    <lineage>
        <taxon>Eukaryota</taxon>
        <taxon>Fungi</taxon>
        <taxon>Dikarya</taxon>
        <taxon>Basidiomycota</taxon>
        <taxon>Agaricomycotina</taxon>
        <taxon>Agaricomycetes</taxon>
        <taxon>Agaricomycetidae</taxon>
        <taxon>Agaricales</taxon>
        <taxon>Agaricineae</taxon>
        <taxon>Agaricaceae</taxon>
        <taxon>Leucocoprinus</taxon>
    </lineage>
</organism>
<dbReference type="EMBL" id="JANIEX010000599">
    <property type="protein sequence ID" value="KAJ3565118.1"/>
    <property type="molecule type" value="Genomic_DNA"/>
</dbReference>
<evidence type="ECO:0000313" key="1">
    <source>
        <dbReference type="EMBL" id="KAJ3565118.1"/>
    </source>
</evidence>
<sequence>MRAETEIQTELDVARMREEDSRLKYGNEDKVYRSVNIVEGHPSDDGLRVQSAKFCTSFRQAPKSPAFYAQSVRSVYIDDLGLRSIGEQFLPMCTSLVELSYGSSKYPPLPDMLRDILGNSAYPRLQRLGIDGEPQSLGLLSGFNVPIFNQITLIELVDAGQMMWDGLESLRCLKHLLVDVRPQWKDIANRLSTPSADKFLPIVKALQPHLPRHLKHAVIMVPNYLPFLLSWIDCERHLRSDMAHTFRPIIQGQFDNRIFLGVAGHAEEQQNVNGTTGLHFEEFQNTIQHLVCISRANPPWYWVRWAEKIVQDSQFR</sequence>
<comment type="caution">
    <text evidence="1">The sequence shown here is derived from an EMBL/GenBank/DDBJ whole genome shotgun (WGS) entry which is preliminary data.</text>
</comment>